<dbReference type="InterPro" id="IPR001320">
    <property type="entry name" value="Iontro_rcpt_C"/>
</dbReference>
<dbReference type="Proteomes" id="UP000427906">
    <property type="component" value="Chromosome"/>
</dbReference>
<evidence type="ECO:0000256" key="1">
    <source>
        <dbReference type="ARBA" id="ARBA00022729"/>
    </source>
</evidence>
<dbReference type="Pfam" id="PF00497">
    <property type="entry name" value="SBP_bac_3"/>
    <property type="match status" value="1"/>
</dbReference>
<dbReference type="SUPFAM" id="SSF53850">
    <property type="entry name" value="Periplasmic binding protein-like II"/>
    <property type="match status" value="1"/>
</dbReference>
<dbReference type="PANTHER" id="PTHR35936">
    <property type="entry name" value="MEMBRANE-BOUND LYTIC MUREIN TRANSGLYCOSYLASE F"/>
    <property type="match status" value="1"/>
</dbReference>
<dbReference type="InterPro" id="IPR001638">
    <property type="entry name" value="Solute-binding_3/MltF_N"/>
</dbReference>
<gene>
    <name evidence="4" type="ORF">DSCA_14610</name>
</gene>
<evidence type="ECO:0000313" key="4">
    <source>
        <dbReference type="EMBL" id="BBO67531.1"/>
    </source>
</evidence>
<sequence>MMKRYWTILLISVLTVPVFSQAGELQRIRERGVINVSLNREYPPFSMVKDGRIVGLDVDLAYLLAEFLGVEVTFIRPGTYDQQIPKLLAGESDIIMAAMTRTVERGLLVSFSRPYFEVSQAALVRRSRIPPGANAYFDLLDVDNLRLGVKTGTTHEAFAMQLFPPGMIKGYPTAAAAAAAVVGGEVDAMVADSPFVRVWRNTHVAHYRQVAALLAPVTREFYAFAIRQGDPDFLNWLNLFVDQIRTDGTLDLLRYEYFEQMDWAGKEPATPEKLTRAQFLRNRFIADKQAMIEERRQSFQGKGDSYE</sequence>
<dbReference type="GO" id="GO:0016020">
    <property type="term" value="C:membrane"/>
    <property type="evidence" value="ECO:0007669"/>
    <property type="project" value="InterPro"/>
</dbReference>
<dbReference type="KEGG" id="dalk:DSCA_14610"/>
<evidence type="ECO:0000259" key="2">
    <source>
        <dbReference type="SMART" id="SM00062"/>
    </source>
</evidence>
<dbReference type="SMART" id="SM00062">
    <property type="entry name" value="PBPb"/>
    <property type="match status" value="1"/>
</dbReference>
<keyword evidence="1" id="KW-0732">Signal</keyword>
<dbReference type="PANTHER" id="PTHR35936:SF17">
    <property type="entry name" value="ARGININE-BINDING EXTRACELLULAR PROTEIN ARTP"/>
    <property type="match status" value="1"/>
</dbReference>
<dbReference type="RefSeq" id="WP_167527653.1">
    <property type="nucleotide sequence ID" value="NZ_AP021874.1"/>
</dbReference>
<dbReference type="AlphaFoldDB" id="A0A5K7YL40"/>
<reference evidence="4 5" key="1">
    <citation type="submission" date="2019-11" db="EMBL/GenBank/DDBJ databases">
        <title>Comparative genomics of hydrocarbon-degrading Desulfosarcina strains.</title>
        <authorList>
            <person name="Watanabe M."/>
            <person name="Kojima H."/>
            <person name="Fukui M."/>
        </authorList>
    </citation>
    <scope>NUCLEOTIDE SEQUENCE [LARGE SCALE GENOMIC DNA]</scope>
    <source>
        <strain evidence="4 5">PL12</strain>
    </source>
</reference>
<feature type="domain" description="Ionotropic glutamate receptor C-terminal" evidence="3">
    <location>
        <begin position="33"/>
        <end position="260"/>
    </location>
</feature>
<dbReference type="SMART" id="SM00079">
    <property type="entry name" value="PBPe"/>
    <property type="match status" value="1"/>
</dbReference>
<organism evidence="4 5">
    <name type="scientific">Desulfosarcina alkanivorans</name>
    <dbReference type="NCBI Taxonomy" id="571177"/>
    <lineage>
        <taxon>Bacteria</taxon>
        <taxon>Pseudomonadati</taxon>
        <taxon>Thermodesulfobacteriota</taxon>
        <taxon>Desulfobacteria</taxon>
        <taxon>Desulfobacterales</taxon>
        <taxon>Desulfosarcinaceae</taxon>
        <taxon>Desulfosarcina</taxon>
    </lineage>
</organism>
<evidence type="ECO:0000259" key="3">
    <source>
        <dbReference type="SMART" id="SM00079"/>
    </source>
</evidence>
<protein>
    <submittedName>
        <fullName evidence="4">Amino acid ABC transporter substrate-binding protein</fullName>
    </submittedName>
</protein>
<name>A0A5K7YL40_9BACT</name>
<proteinExistence type="predicted"/>
<dbReference type="GO" id="GO:0015276">
    <property type="term" value="F:ligand-gated monoatomic ion channel activity"/>
    <property type="evidence" value="ECO:0007669"/>
    <property type="project" value="InterPro"/>
</dbReference>
<feature type="domain" description="Solute-binding protein family 3/N-terminal" evidence="2">
    <location>
        <begin position="33"/>
        <end position="261"/>
    </location>
</feature>
<accession>A0A5K7YL40</accession>
<evidence type="ECO:0000313" key="5">
    <source>
        <dbReference type="Proteomes" id="UP000427906"/>
    </source>
</evidence>
<keyword evidence="5" id="KW-1185">Reference proteome</keyword>
<dbReference type="Gene3D" id="3.40.190.10">
    <property type="entry name" value="Periplasmic binding protein-like II"/>
    <property type="match status" value="2"/>
</dbReference>
<dbReference type="EMBL" id="AP021874">
    <property type="protein sequence ID" value="BBO67531.1"/>
    <property type="molecule type" value="Genomic_DNA"/>
</dbReference>